<evidence type="ECO:0000256" key="4">
    <source>
        <dbReference type="ARBA" id="ARBA00023136"/>
    </source>
</evidence>
<organism evidence="8">
    <name type="scientific">Enterobius vermicularis</name>
    <name type="common">Human pinworm</name>
    <dbReference type="NCBI Taxonomy" id="51028"/>
    <lineage>
        <taxon>Eukaryota</taxon>
        <taxon>Metazoa</taxon>
        <taxon>Ecdysozoa</taxon>
        <taxon>Nematoda</taxon>
        <taxon>Chromadorea</taxon>
        <taxon>Rhabditida</taxon>
        <taxon>Spirurina</taxon>
        <taxon>Oxyuridomorpha</taxon>
        <taxon>Oxyuroidea</taxon>
        <taxon>Oxyuridae</taxon>
        <taxon>Enterobius</taxon>
    </lineage>
</organism>
<feature type="transmembrane region" description="Helical" evidence="5">
    <location>
        <begin position="54"/>
        <end position="77"/>
    </location>
</feature>
<name>A0A0N4V5Y8_ENTVE</name>
<dbReference type="PANTHER" id="PTHR11785:SF502">
    <property type="entry name" value="AMINO ACID TRANSPORTER"/>
    <property type="match status" value="1"/>
</dbReference>
<accession>A0A0N4V5Y8</accession>
<keyword evidence="4 5" id="KW-0472">Membrane</keyword>
<evidence type="ECO:0000256" key="1">
    <source>
        <dbReference type="ARBA" id="ARBA00004141"/>
    </source>
</evidence>
<feature type="transmembrane region" description="Helical" evidence="5">
    <location>
        <begin position="22"/>
        <end position="42"/>
    </location>
</feature>
<proteinExistence type="predicted"/>
<dbReference type="EMBL" id="UXUI01008108">
    <property type="protein sequence ID" value="VDD90518.1"/>
    <property type="molecule type" value="Genomic_DNA"/>
</dbReference>
<evidence type="ECO:0000313" key="7">
    <source>
        <dbReference type="Proteomes" id="UP000274131"/>
    </source>
</evidence>
<reference evidence="6 7" key="2">
    <citation type="submission" date="2018-10" db="EMBL/GenBank/DDBJ databases">
        <authorList>
            <consortium name="Pathogen Informatics"/>
        </authorList>
    </citation>
    <scope>NUCLEOTIDE SEQUENCE [LARGE SCALE GENOMIC DNA]</scope>
</reference>
<protein>
    <submittedName>
        <fullName evidence="8">Y+L amino acid transporter 2</fullName>
    </submittedName>
</protein>
<feature type="transmembrane region" description="Helical" evidence="5">
    <location>
        <begin position="131"/>
        <end position="153"/>
    </location>
</feature>
<feature type="transmembrane region" description="Helical" evidence="5">
    <location>
        <begin position="245"/>
        <end position="262"/>
    </location>
</feature>
<dbReference type="GO" id="GO:0016020">
    <property type="term" value="C:membrane"/>
    <property type="evidence" value="ECO:0007669"/>
    <property type="project" value="UniProtKB-SubCell"/>
</dbReference>
<dbReference type="PANTHER" id="PTHR11785">
    <property type="entry name" value="AMINO ACID TRANSPORTER"/>
    <property type="match status" value="1"/>
</dbReference>
<dbReference type="WBParaSite" id="EVEC_0000565801-mRNA-1">
    <property type="protein sequence ID" value="EVEC_0000565801-mRNA-1"/>
    <property type="gene ID" value="EVEC_0000565801"/>
</dbReference>
<feature type="transmembrane region" description="Helical" evidence="5">
    <location>
        <begin position="463"/>
        <end position="481"/>
    </location>
</feature>
<dbReference type="AlphaFoldDB" id="A0A0N4V5Y8"/>
<evidence type="ECO:0000256" key="3">
    <source>
        <dbReference type="ARBA" id="ARBA00022989"/>
    </source>
</evidence>
<dbReference type="Pfam" id="PF13520">
    <property type="entry name" value="AA_permease_2"/>
    <property type="match status" value="1"/>
</dbReference>
<keyword evidence="3 5" id="KW-1133">Transmembrane helix</keyword>
<gene>
    <name evidence="6" type="ORF">EVEC_LOCUS5269</name>
</gene>
<feature type="transmembrane region" description="Helical" evidence="5">
    <location>
        <begin position="283"/>
        <end position="304"/>
    </location>
</feature>
<evidence type="ECO:0000256" key="2">
    <source>
        <dbReference type="ARBA" id="ARBA00022692"/>
    </source>
</evidence>
<feature type="transmembrane region" description="Helical" evidence="5">
    <location>
        <begin position="382"/>
        <end position="401"/>
    </location>
</feature>
<dbReference type="GO" id="GO:0015179">
    <property type="term" value="F:L-amino acid transmembrane transporter activity"/>
    <property type="evidence" value="ECO:0007669"/>
    <property type="project" value="TreeGrafter"/>
</dbReference>
<dbReference type="Proteomes" id="UP000274131">
    <property type="component" value="Unassembled WGS sequence"/>
</dbReference>
<dbReference type="InterPro" id="IPR050598">
    <property type="entry name" value="AminoAcid_Transporter"/>
</dbReference>
<reference evidence="8" key="1">
    <citation type="submission" date="2017-02" db="UniProtKB">
        <authorList>
            <consortium name="WormBaseParasite"/>
        </authorList>
    </citation>
    <scope>IDENTIFICATION</scope>
</reference>
<sequence>MEAGTKTNVEKVENEKSESNKIGFFSCTSYVIGNIIGSGIFITPSGVLQSVDSVGLSLVVWISCGLISLLGAVVYIELGTSILEPGCDFAYMCYVKWRVLSLLISILSLLESEVKDSNFFRTVFYRSPIAFAFMWVGVLLTYPASVAIQAQTFGRYLVEGFSPLYKLDPSYETFVETGIGLLLLAIIVWINFYSLGEVVSKFQIVATIAKLGSMGLIIVGGLYWLLCKEVTQDLKKPMEHSNWNIVGIVLAFYAGLWSYAGWDVLNYGTTEVRNPRRNMPLSLITGITTVSLIYTAINVAYFAVMSVDEVKGTDAIAASFSQRVFGKFSYAIPFMVAILICGTLNSNIFCASRYMYAAAKEGHLPPFLSCINEGTGSPRPSLFAQGFLTFIMVFMDVTTLISYVSFAMILQRMVTMLALLYIRIRHIPVHEGAIRLPLVLTILFFLINLVLAVVPVIQNVKMTLISLVFLASGIGIYFLLVRPKQLPGVFDTVNDFLTNWTMRIFDCKTDVKGMEVDKKTENEEGNIEFSNS</sequence>
<evidence type="ECO:0000313" key="8">
    <source>
        <dbReference type="WBParaSite" id="EVEC_0000565801-mRNA-1"/>
    </source>
</evidence>
<comment type="subcellular location">
    <subcellularLocation>
        <location evidence="1">Membrane</location>
        <topology evidence="1">Multi-pass membrane protein</topology>
    </subcellularLocation>
</comment>
<dbReference type="Gene3D" id="1.20.1740.10">
    <property type="entry name" value="Amino acid/polyamine transporter I"/>
    <property type="match status" value="1"/>
</dbReference>
<dbReference type="PIRSF" id="PIRSF006060">
    <property type="entry name" value="AA_transporter"/>
    <property type="match status" value="1"/>
</dbReference>
<dbReference type="OrthoDB" id="10062876at2759"/>
<evidence type="ECO:0000256" key="5">
    <source>
        <dbReference type="SAM" id="Phobius"/>
    </source>
</evidence>
<keyword evidence="7" id="KW-1185">Reference proteome</keyword>
<dbReference type="InterPro" id="IPR002293">
    <property type="entry name" value="AA/rel_permease1"/>
</dbReference>
<feature type="transmembrane region" description="Helical" evidence="5">
    <location>
        <begin position="204"/>
        <end position="225"/>
    </location>
</feature>
<dbReference type="STRING" id="51028.A0A0N4V5Y8"/>
<feature type="transmembrane region" description="Helical" evidence="5">
    <location>
        <begin position="330"/>
        <end position="350"/>
    </location>
</feature>
<feature type="transmembrane region" description="Helical" evidence="5">
    <location>
        <begin position="436"/>
        <end position="457"/>
    </location>
</feature>
<feature type="transmembrane region" description="Helical" evidence="5">
    <location>
        <begin position="173"/>
        <end position="192"/>
    </location>
</feature>
<evidence type="ECO:0000313" key="6">
    <source>
        <dbReference type="EMBL" id="VDD90518.1"/>
    </source>
</evidence>
<keyword evidence="2 5" id="KW-0812">Transmembrane</keyword>